<protein>
    <submittedName>
        <fullName evidence="5">Lipase 1</fullName>
    </submittedName>
</protein>
<dbReference type="PANTHER" id="PTHR37981">
    <property type="entry name" value="LIPASE 2"/>
    <property type="match status" value="1"/>
</dbReference>
<dbReference type="Gene3D" id="3.40.50.1110">
    <property type="entry name" value="SGNH hydrolase"/>
    <property type="match status" value="1"/>
</dbReference>
<dbReference type="InterPro" id="IPR013830">
    <property type="entry name" value="SGNH_hydro"/>
</dbReference>
<name>A0A919MG15_9ACTN</name>
<feature type="active site" evidence="1">
    <location>
        <position position="270"/>
    </location>
</feature>
<gene>
    <name evidence="5" type="ORF">Afe05nite_62130</name>
</gene>
<dbReference type="Proteomes" id="UP000598174">
    <property type="component" value="Unassembled WGS sequence"/>
</dbReference>
<evidence type="ECO:0000259" key="4">
    <source>
        <dbReference type="Pfam" id="PF13472"/>
    </source>
</evidence>
<evidence type="ECO:0000256" key="1">
    <source>
        <dbReference type="PIRSR" id="PIRSR637460-1"/>
    </source>
</evidence>
<accession>A0A919MG15</accession>
<evidence type="ECO:0000313" key="6">
    <source>
        <dbReference type="Proteomes" id="UP000598174"/>
    </source>
</evidence>
<keyword evidence="3" id="KW-1133">Transmembrane helix</keyword>
<evidence type="ECO:0000256" key="3">
    <source>
        <dbReference type="SAM" id="Phobius"/>
    </source>
</evidence>
<feature type="disulfide bond" evidence="2">
    <location>
        <begin position="80"/>
        <end position="105"/>
    </location>
</feature>
<feature type="disulfide bond" evidence="2">
    <location>
        <begin position="146"/>
        <end position="155"/>
    </location>
</feature>
<keyword evidence="3" id="KW-0812">Transmembrane</keyword>
<feature type="active site" description="Nucleophile" evidence="1">
    <location>
        <position position="64"/>
    </location>
</feature>
<dbReference type="EMBL" id="BOMM01000054">
    <property type="protein sequence ID" value="GIE14373.1"/>
    <property type="molecule type" value="Genomic_DNA"/>
</dbReference>
<dbReference type="GO" id="GO:0004806">
    <property type="term" value="F:triacylglycerol lipase activity"/>
    <property type="evidence" value="ECO:0007669"/>
    <property type="project" value="TreeGrafter"/>
</dbReference>
<comment type="caution">
    <text evidence="5">The sequence shown here is derived from an EMBL/GenBank/DDBJ whole genome shotgun (WGS) entry which is preliminary data.</text>
</comment>
<feature type="domain" description="SGNH hydrolase-type esterase" evidence="4">
    <location>
        <begin position="61"/>
        <end position="277"/>
    </location>
</feature>
<dbReference type="CDD" id="cd01823">
    <property type="entry name" value="SEST_like"/>
    <property type="match status" value="1"/>
</dbReference>
<dbReference type="RefSeq" id="WP_203820780.1">
    <property type="nucleotide sequence ID" value="NZ_BAAABP010000040.1"/>
</dbReference>
<proteinExistence type="predicted"/>
<dbReference type="Pfam" id="PF13472">
    <property type="entry name" value="Lipase_GDSL_2"/>
    <property type="match status" value="1"/>
</dbReference>
<organism evidence="5 6">
    <name type="scientific">Paractinoplanes ferrugineus</name>
    <dbReference type="NCBI Taxonomy" id="113564"/>
    <lineage>
        <taxon>Bacteria</taxon>
        <taxon>Bacillati</taxon>
        <taxon>Actinomycetota</taxon>
        <taxon>Actinomycetes</taxon>
        <taxon>Micromonosporales</taxon>
        <taxon>Micromonosporaceae</taxon>
        <taxon>Paractinoplanes</taxon>
    </lineage>
</organism>
<reference evidence="5" key="1">
    <citation type="submission" date="2021-01" db="EMBL/GenBank/DDBJ databases">
        <title>Whole genome shotgun sequence of Actinoplanes ferrugineus NBRC 15555.</title>
        <authorList>
            <person name="Komaki H."/>
            <person name="Tamura T."/>
        </authorList>
    </citation>
    <scope>NUCLEOTIDE SEQUENCE</scope>
    <source>
        <strain evidence="5">NBRC 15555</strain>
    </source>
</reference>
<dbReference type="GO" id="GO:0019433">
    <property type="term" value="P:triglyceride catabolic process"/>
    <property type="evidence" value="ECO:0007669"/>
    <property type="project" value="TreeGrafter"/>
</dbReference>
<sequence length="289" mass="30147">MRSATAARVLLPSLVRALVPALAVVLGPALAGVLAGVLAATLVGAPARAGDRQGSPRYVSLGDSYSAGVGSGGSESGGRCRRNTNAYPARWAKAHSGYDAVLGACSGADVAAVRLTQLAALTRDTTLVTLTAGGNDIGFARTMTGCVLDPRTSACVARTHTATRQAREVLPDRLRQLYAAIRDRSPKADVLVLGYPRFFRSARAGCRFLNGTERASINDTIDVLNAVLRERATAAGFHFVEVTSRFTGHGLCAGTPWLHGVTFPTDNSFHPTDAGQRDGYLPAMTAAAP</sequence>
<evidence type="ECO:0000313" key="5">
    <source>
        <dbReference type="EMBL" id="GIE14373.1"/>
    </source>
</evidence>
<dbReference type="InterPro" id="IPR036514">
    <property type="entry name" value="SGNH_hydro_sf"/>
</dbReference>
<dbReference type="SUPFAM" id="SSF52266">
    <property type="entry name" value="SGNH hydrolase"/>
    <property type="match status" value="1"/>
</dbReference>
<dbReference type="AlphaFoldDB" id="A0A919MG15"/>
<evidence type="ECO:0000256" key="2">
    <source>
        <dbReference type="PIRSR" id="PIRSR637460-2"/>
    </source>
</evidence>
<keyword evidence="2" id="KW-1015">Disulfide bond</keyword>
<feature type="transmembrane region" description="Helical" evidence="3">
    <location>
        <begin position="27"/>
        <end position="47"/>
    </location>
</feature>
<dbReference type="PANTHER" id="PTHR37981:SF1">
    <property type="entry name" value="SGNH HYDROLASE-TYPE ESTERASE DOMAIN-CONTAINING PROTEIN"/>
    <property type="match status" value="1"/>
</dbReference>
<keyword evidence="3" id="KW-0472">Membrane</keyword>
<keyword evidence="6" id="KW-1185">Reference proteome</keyword>
<feature type="disulfide bond" evidence="2">
    <location>
        <begin position="206"/>
        <end position="252"/>
    </location>
</feature>
<dbReference type="InterPro" id="IPR037460">
    <property type="entry name" value="SEST-like"/>
</dbReference>